<keyword evidence="2" id="KW-1133">Transmembrane helix</keyword>
<keyword evidence="2" id="KW-0812">Transmembrane</keyword>
<gene>
    <name evidence="3" type="ORF">DB88DRAFT_536957</name>
</gene>
<dbReference type="AlphaFoldDB" id="A0AAD9FVE3"/>
<feature type="transmembrane region" description="Helical" evidence="2">
    <location>
        <begin position="90"/>
        <end position="109"/>
    </location>
</feature>
<evidence type="ECO:0000313" key="3">
    <source>
        <dbReference type="EMBL" id="KAK1926957.1"/>
    </source>
</evidence>
<reference evidence="3" key="1">
    <citation type="submission" date="2023-02" db="EMBL/GenBank/DDBJ databases">
        <title>Identification and recombinant expression of a fungal hydrolase from Papiliotrema laurentii that hydrolyzes apple cutin and clears colloidal polyester polyurethane.</title>
        <authorList>
            <consortium name="DOE Joint Genome Institute"/>
            <person name="Roman V.A."/>
            <person name="Bojanowski C."/>
            <person name="Crable B.R."/>
            <person name="Wagner D.N."/>
            <person name="Hung C.S."/>
            <person name="Nadeau L.J."/>
            <person name="Schratz L."/>
            <person name="Haridas S."/>
            <person name="Pangilinan J."/>
            <person name="Lipzen A."/>
            <person name="Na H."/>
            <person name="Yan M."/>
            <person name="Ng V."/>
            <person name="Grigoriev I.V."/>
            <person name="Spatafora J.W."/>
            <person name="Barlow D."/>
            <person name="Biffinger J."/>
            <person name="Kelley-Loughnane N."/>
            <person name="Varaljay V.A."/>
            <person name="Crookes-Goodson W.J."/>
        </authorList>
    </citation>
    <scope>NUCLEOTIDE SEQUENCE</scope>
    <source>
        <strain evidence="3">5307AH</strain>
    </source>
</reference>
<dbReference type="Proteomes" id="UP001182556">
    <property type="component" value="Unassembled WGS sequence"/>
</dbReference>
<evidence type="ECO:0000256" key="2">
    <source>
        <dbReference type="SAM" id="Phobius"/>
    </source>
</evidence>
<dbReference type="EMBL" id="JAODAN010000001">
    <property type="protein sequence ID" value="KAK1926957.1"/>
    <property type="molecule type" value="Genomic_DNA"/>
</dbReference>
<proteinExistence type="predicted"/>
<accession>A0AAD9FVE3</accession>
<organism evidence="3 4">
    <name type="scientific">Papiliotrema laurentii</name>
    <name type="common">Cryptococcus laurentii</name>
    <dbReference type="NCBI Taxonomy" id="5418"/>
    <lineage>
        <taxon>Eukaryota</taxon>
        <taxon>Fungi</taxon>
        <taxon>Dikarya</taxon>
        <taxon>Basidiomycota</taxon>
        <taxon>Agaricomycotina</taxon>
        <taxon>Tremellomycetes</taxon>
        <taxon>Tremellales</taxon>
        <taxon>Rhynchogastremaceae</taxon>
        <taxon>Papiliotrema</taxon>
    </lineage>
</organism>
<name>A0AAD9FVE3_PAPLA</name>
<feature type="transmembrane region" description="Helical" evidence="2">
    <location>
        <begin position="281"/>
        <end position="307"/>
    </location>
</feature>
<keyword evidence="2" id="KW-0472">Membrane</keyword>
<sequence>MHDCAVYRSFVALRSEETRDEDPIHTKMAREPSENEQRLERRKKEMETAQEQGDARKIQKLRDEMIVIKRLIKKENEQILPHRSLQFGPVWQTVALMAALSLGMSVAPLPLETLAFYYLFSRITIVAVISLVVHSSIIYYGYNRALEKMPKPPSPEEKFRQMRQRKPERPDLWAIVSCNTPPKTGITKTQAHTRSHPSQFLTTQHAAPRLFPFPLGKAKPAAAVAQELWWEGGNAPHVGHFNKPKLPEPEAPMEEVLLERYKESKALEDQRKLWKKRIRTIQYICVVIIISYLNRKVAIAALCWLIYNTASTELNNMLKPPADMERVYSKIDEVIYSAGRTSSSVKPGRGQPTSGMSYIYDPAEAKSLNPNRNVAIPLHVVPPHVLMTTQNYHLAGPGEQIKDPNK</sequence>
<evidence type="ECO:0000256" key="1">
    <source>
        <dbReference type="SAM" id="MobiDB-lite"/>
    </source>
</evidence>
<evidence type="ECO:0000313" key="4">
    <source>
        <dbReference type="Proteomes" id="UP001182556"/>
    </source>
</evidence>
<feature type="transmembrane region" description="Helical" evidence="2">
    <location>
        <begin position="115"/>
        <end position="142"/>
    </location>
</feature>
<feature type="region of interest" description="Disordered" evidence="1">
    <location>
        <begin position="18"/>
        <end position="55"/>
    </location>
</feature>
<keyword evidence="4" id="KW-1185">Reference proteome</keyword>
<comment type="caution">
    <text evidence="3">The sequence shown here is derived from an EMBL/GenBank/DDBJ whole genome shotgun (WGS) entry which is preliminary data.</text>
</comment>
<protein>
    <submittedName>
        <fullName evidence="3">Uncharacterized protein</fullName>
    </submittedName>
</protein>